<dbReference type="GO" id="GO:0042597">
    <property type="term" value="C:periplasmic space"/>
    <property type="evidence" value="ECO:0007669"/>
    <property type="project" value="UniProtKB-ARBA"/>
</dbReference>
<dbReference type="EMBL" id="DSQF01000012">
    <property type="protein sequence ID" value="HGZ42840.1"/>
    <property type="molecule type" value="Genomic_DNA"/>
</dbReference>
<dbReference type="PANTHER" id="PTHR30290">
    <property type="entry name" value="PERIPLASMIC BINDING COMPONENT OF ABC TRANSPORTER"/>
    <property type="match status" value="1"/>
</dbReference>
<dbReference type="AlphaFoldDB" id="A0A832MKU9"/>
<feature type="domain" description="Solute-binding protein family 5" evidence="5">
    <location>
        <begin position="101"/>
        <end position="508"/>
    </location>
</feature>
<evidence type="ECO:0000256" key="1">
    <source>
        <dbReference type="ARBA" id="ARBA00005695"/>
    </source>
</evidence>
<dbReference type="Pfam" id="PF00496">
    <property type="entry name" value="SBP_bac_5"/>
    <property type="match status" value="1"/>
</dbReference>
<evidence type="ECO:0000256" key="4">
    <source>
        <dbReference type="SAM" id="SignalP"/>
    </source>
</evidence>
<evidence type="ECO:0000259" key="5">
    <source>
        <dbReference type="Pfam" id="PF00496"/>
    </source>
</evidence>
<name>A0A832MKU9_UNCEI</name>
<sequence length="607" mass="67642">MKPSVKLRRTACAVLLAALSAGCEGVPRAARSAYSDPHPLPPDTATVPMPELGVHGGRFVIGQTSGPKTFNPVMANETSSTDVINLLFASLTDYDHRAFETRPLLARSWTMSEDGLTYTWSLRRGLRFSDGVPITSADVLFSFEVAQDPRLPSAIGDLLKVDGRPIDVSAPDSYTIVTRIARPYRLMASAVSSVRILPRHVLEPAYRAGAFATAYPVSVAPESLVTSGAWTLAEYRPGEKTVLRRNPYWFRVDARGRRLPYLDEVVFLHVPDQNTLALKFRAGDLDGLENVKPEDYATYEDGQRAGNYTLHDLGPRLTTNFLWFNLNTGNARKTGRPPGRPYVDPVKYAWFTNRAFRQAVSKAIDRDAIIRSCFFGDAVKNWSTATAGNRAWHVPDVVRHDFDPEGAKRLLASLGWRDADGDGLLEDDRGRTIEFTLKTNGDNLTRMQTANLIRDDLARVGVRVIPVGVDFNTLISNLRNDLDYEAMLLGSQSGVPPDPGMGQNVWRSSGLTHYWNILQERPATEAEARIDAWMDRLVEPRPHAELLRLWTDVQNTVNDECFLVWLPTAVLKVPVRNTFGNVQPSVIPHTLLWNIEWVYARPGGPRA</sequence>
<dbReference type="InterPro" id="IPR039424">
    <property type="entry name" value="SBP_5"/>
</dbReference>
<proteinExistence type="inferred from homology"/>
<evidence type="ECO:0000256" key="2">
    <source>
        <dbReference type="ARBA" id="ARBA00022448"/>
    </source>
</evidence>
<dbReference type="PROSITE" id="PS51257">
    <property type="entry name" value="PROKAR_LIPOPROTEIN"/>
    <property type="match status" value="1"/>
</dbReference>
<comment type="caution">
    <text evidence="6">The sequence shown here is derived from an EMBL/GenBank/DDBJ whole genome shotgun (WGS) entry which is preliminary data.</text>
</comment>
<dbReference type="PIRSF" id="PIRSF002741">
    <property type="entry name" value="MppA"/>
    <property type="match status" value="1"/>
</dbReference>
<feature type="chain" id="PRO_5032895590" evidence="4">
    <location>
        <begin position="30"/>
        <end position="607"/>
    </location>
</feature>
<dbReference type="Gene3D" id="3.10.105.10">
    <property type="entry name" value="Dipeptide-binding Protein, Domain 3"/>
    <property type="match status" value="1"/>
</dbReference>
<accession>A0A832MKU9</accession>
<organism evidence="6">
    <name type="scientific">Eiseniibacteriota bacterium</name>
    <dbReference type="NCBI Taxonomy" id="2212470"/>
    <lineage>
        <taxon>Bacteria</taxon>
        <taxon>Candidatus Eiseniibacteriota</taxon>
    </lineage>
</organism>
<keyword evidence="3 4" id="KW-0732">Signal</keyword>
<dbReference type="CDD" id="cd08500">
    <property type="entry name" value="PBP2_NikA_DppA_OppA_like_4"/>
    <property type="match status" value="1"/>
</dbReference>
<reference evidence="6" key="1">
    <citation type="journal article" date="2020" name="mSystems">
        <title>Genome- and Community-Level Interaction Insights into Carbon Utilization and Element Cycling Functions of Hydrothermarchaeota in Hydrothermal Sediment.</title>
        <authorList>
            <person name="Zhou Z."/>
            <person name="Liu Y."/>
            <person name="Xu W."/>
            <person name="Pan J."/>
            <person name="Luo Z.H."/>
            <person name="Li M."/>
        </authorList>
    </citation>
    <scope>NUCLEOTIDE SEQUENCE [LARGE SCALE GENOMIC DNA]</scope>
    <source>
        <strain evidence="6">SpSt-381</strain>
    </source>
</reference>
<gene>
    <name evidence="6" type="ORF">ENR23_05325</name>
</gene>
<comment type="similarity">
    <text evidence="1">Belongs to the bacterial solute-binding protein 5 family.</text>
</comment>
<dbReference type="PANTHER" id="PTHR30290:SF9">
    <property type="entry name" value="OLIGOPEPTIDE-BINDING PROTEIN APPA"/>
    <property type="match status" value="1"/>
</dbReference>
<dbReference type="InterPro" id="IPR000914">
    <property type="entry name" value="SBP_5_dom"/>
</dbReference>
<feature type="signal peptide" evidence="4">
    <location>
        <begin position="1"/>
        <end position="29"/>
    </location>
</feature>
<dbReference type="GO" id="GO:0043190">
    <property type="term" value="C:ATP-binding cassette (ABC) transporter complex"/>
    <property type="evidence" value="ECO:0007669"/>
    <property type="project" value="InterPro"/>
</dbReference>
<keyword evidence="2" id="KW-0813">Transport</keyword>
<dbReference type="InterPro" id="IPR030678">
    <property type="entry name" value="Peptide/Ni-bd"/>
</dbReference>
<evidence type="ECO:0000313" key="6">
    <source>
        <dbReference type="EMBL" id="HGZ42840.1"/>
    </source>
</evidence>
<protein>
    <submittedName>
        <fullName evidence="6">ABC transporter substrate-binding protein</fullName>
    </submittedName>
</protein>
<dbReference type="GO" id="GO:0015833">
    <property type="term" value="P:peptide transport"/>
    <property type="evidence" value="ECO:0007669"/>
    <property type="project" value="TreeGrafter"/>
</dbReference>
<dbReference type="Gene3D" id="3.40.190.10">
    <property type="entry name" value="Periplasmic binding protein-like II"/>
    <property type="match status" value="1"/>
</dbReference>
<dbReference type="SUPFAM" id="SSF53850">
    <property type="entry name" value="Periplasmic binding protein-like II"/>
    <property type="match status" value="1"/>
</dbReference>
<dbReference type="GO" id="GO:1904680">
    <property type="term" value="F:peptide transmembrane transporter activity"/>
    <property type="evidence" value="ECO:0007669"/>
    <property type="project" value="TreeGrafter"/>
</dbReference>
<evidence type="ECO:0000256" key="3">
    <source>
        <dbReference type="ARBA" id="ARBA00022729"/>
    </source>
</evidence>